<dbReference type="Pfam" id="PF04081">
    <property type="entry name" value="DNA_pol_delta_4"/>
    <property type="match status" value="1"/>
</dbReference>
<dbReference type="GeneTree" id="ENSGT00390000005096"/>
<accession>A0A674C6X4</accession>
<evidence type="ECO:0000313" key="2">
    <source>
        <dbReference type="Proteomes" id="UP000472277"/>
    </source>
</evidence>
<dbReference type="GO" id="GO:0006261">
    <property type="term" value="P:DNA-templated DNA replication"/>
    <property type="evidence" value="ECO:0007669"/>
    <property type="project" value="TreeGrafter"/>
</dbReference>
<gene>
    <name evidence="1" type="primary">pold4</name>
</gene>
<dbReference type="GO" id="GO:0003887">
    <property type="term" value="F:DNA-directed DNA polymerase activity"/>
    <property type="evidence" value="ECO:0007669"/>
    <property type="project" value="TreeGrafter"/>
</dbReference>
<dbReference type="InterPro" id="IPR007218">
    <property type="entry name" value="DNA_pol_delta_4"/>
</dbReference>
<name>A0A674C6X4_SALTR</name>
<dbReference type="PANTHER" id="PTHR14303:SF0">
    <property type="entry name" value="DNA POLYMERASE DELTA SUBUNIT 4"/>
    <property type="match status" value="1"/>
</dbReference>
<dbReference type="Ensembl" id="ENSSTUT00000084496.1">
    <property type="protein sequence ID" value="ENSSTUP00000079367.1"/>
    <property type="gene ID" value="ENSSTUG00000034996.1"/>
</dbReference>
<reference evidence="1" key="1">
    <citation type="submission" date="2025-08" db="UniProtKB">
        <authorList>
            <consortium name="Ensembl"/>
        </authorList>
    </citation>
    <scope>IDENTIFICATION</scope>
</reference>
<dbReference type="GO" id="GO:0043625">
    <property type="term" value="C:delta DNA polymerase complex"/>
    <property type="evidence" value="ECO:0007669"/>
    <property type="project" value="TreeGrafter"/>
</dbReference>
<protein>
    <submittedName>
        <fullName evidence="1">DNA polymerase delta 4, accessory subunit</fullName>
    </submittedName>
</protein>
<dbReference type="AlphaFoldDB" id="A0A674C6X4"/>
<dbReference type="FunCoup" id="A0A674C6X4">
    <property type="interactions" value="13"/>
</dbReference>
<dbReference type="InParanoid" id="A0A674C6X4"/>
<dbReference type="Proteomes" id="UP000472277">
    <property type="component" value="Chromosome 11"/>
</dbReference>
<evidence type="ECO:0000313" key="1">
    <source>
        <dbReference type="Ensembl" id="ENSSTUP00000079367.1"/>
    </source>
</evidence>
<keyword evidence="2" id="KW-1185">Reference proteome</keyword>
<sequence>RGQGCYVLRLTFFSSLGPGLLRFDCFVHENIQIDRQAKTEVERHRTELRSDTEPRPLTAREIELQELRQFDQDWRYGPCTGISRLQRWERAAQHGLNPPQEIRDMLLSADTDPDYTHCLWSDYPL</sequence>
<reference evidence="1" key="2">
    <citation type="submission" date="2025-09" db="UniProtKB">
        <authorList>
            <consortium name="Ensembl"/>
        </authorList>
    </citation>
    <scope>IDENTIFICATION</scope>
</reference>
<dbReference type="PANTHER" id="PTHR14303">
    <property type="entry name" value="DNA POLYMERASE DELTA SUBUNIT 4"/>
    <property type="match status" value="1"/>
</dbReference>
<dbReference type="GO" id="GO:0000731">
    <property type="term" value="P:DNA synthesis involved in DNA repair"/>
    <property type="evidence" value="ECO:0007669"/>
    <property type="project" value="InterPro"/>
</dbReference>
<proteinExistence type="predicted"/>
<organism evidence="1 2">
    <name type="scientific">Salmo trutta</name>
    <name type="common">Brown trout</name>
    <dbReference type="NCBI Taxonomy" id="8032"/>
    <lineage>
        <taxon>Eukaryota</taxon>
        <taxon>Metazoa</taxon>
        <taxon>Chordata</taxon>
        <taxon>Craniata</taxon>
        <taxon>Vertebrata</taxon>
        <taxon>Euteleostomi</taxon>
        <taxon>Actinopterygii</taxon>
        <taxon>Neopterygii</taxon>
        <taxon>Teleostei</taxon>
        <taxon>Protacanthopterygii</taxon>
        <taxon>Salmoniformes</taxon>
        <taxon>Salmonidae</taxon>
        <taxon>Salmoninae</taxon>
        <taxon>Salmo</taxon>
    </lineage>
</organism>